<accession>A0AAD2QFR0</accession>
<dbReference type="Pfam" id="PF01107">
    <property type="entry name" value="MP"/>
    <property type="match status" value="1"/>
</dbReference>
<organism evidence="1 2">
    <name type="scientific">Bacopa monnieri virus 1</name>
    <dbReference type="NCBI Taxonomy" id="2813287"/>
    <lineage>
        <taxon>Viruses</taxon>
        <taxon>Riboviria</taxon>
        <taxon>Orthornavirae</taxon>
        <taxon>Negarnaviricota</taxon>
        <taxon>Haploviricotina</taxon>
        <taxon>Monjiviricetes</taxon>
        <taxon>Mononegavirales</taxon>
        <taxon>Rhabdoviridae</taxon>
        <taxon>Betarhabdovirinae</taxon>
        <taxon>Alphacytorhabdovirus</taxon>
        <taxon>Alphacytorhabdovirus bacopae</taxon>
        <taxon>Cytorhabdovirus bacopae</taxon>
    </lineage>
</organism>
<evidence type="ECO:0000313" key="2">
    <source>
        <dbReference type="Proteomes" id="UP000831569"/>
    </source>
</evidence>
<evidence type="ECO:0000313" key="1">
    <source>
        <dbReference type="EMBL" id="DAF42444.1"/>
    </source>
</evidence>
<protein>
    <submittedName>
        <fullName evidence="1">Movement protein</fullName>
    </submittedName>
</protein>
<proteinExistence type="predicted"/>
<gene>
    <name evidence="1" type="primary">P3</name>
</gene>
<reference evidence="1" key="1">
    <citation type="journal article" date="2021" name="Arch. Virol.">
        <title>Mining of the water hyssop (Bacopa monnieri) transcriptome reveals genome sequences of two putative novel rhabdoviruses and a solendovirus.</title>
        <authorList>
            <person name="Sidharthan V.K."/>
            <person name="Baranwal V.K."/>
        </authorList>
    </citation>
    <scope>NUCLEOTIDE SEQUENCE</scope>
    <source>
        <strain evidence="1">India</strain>
    </source>
</reference>
<dbReference type="GeneID" id="80537156"/>
<dbReference type="InterPro" id="IPR028919">
    <property type="entry name" value="Viral_movement"/>
</dbReference>
<dbReference type="KEGG" id="vg:80537156"/>
<name>A0AAD2QFR0_9RHAB</name>
<dbReference type="Proteomes" id="UP000831569">
    <property type="component" value="Segment"/>
</dbReference>
<dbReference type="EMBL" id="BK014479">
    <property type="protein sequence ID" value="DAF42444.1"/>
    <property type="molecule type" value="Viral_cRNA"/>
</dbReference>
<keyword evidence="2" id="KW-1185">Reference proteome</keyword>
<sequence length="342" mass="38231">MKGIVSVNDARAIVASNGSLTSDIKSGQVYDGKYKKIARKREVNVKILANTDRYYLMRCFPLFDASDIQEMRAEDSANKYIHIGCITISIEPLIHHRFLEKYGKNVKGVCAIIDTAFRNLEQSIISINKFDIGSKRADFICQPNHCLSLTDDHLMKRISVLILIDNIDVDPGCELFNICVGHITTCANTLNPNGQSSKATNIALIGTSVVEYDDVSEQMQEAFRESEKKGCLELVPDGEDVMTMKSGGIFARLGITKPPKVTVRRNYVVNLPDLNNASSSYMPASFDNTSVRRTVSLPRNSLDMAIVRCAKEGLFSDVRKNITREEALKKVREDRERIKANN</sequence>
<dbReference type="RefSeq" id="YP_010798884.1">
    <property type="nucleotide sequence ID" value="NC_076531.1"/>
</dbReference>